<proteinExistence type="predicted"/>
<dbReference type="Proteomes" id="UP000244523">
    <property type="component" value="Unassembled WGS sequence"/>
</dbReference>
<dbReference type="Pfam" id="PF04940">
    <property type="entry name" value="BLUF"/>
    <property type="match status" value="1"/>
</dbReference>
<sequence>MSLYRIVYCSESTGLDKHDIDQILETSDRNNSGVSVTGMLLFNAGFFLQLLEGKRAEISRTFSRIAGDTRHKNVELISAAPTTYRLFGSWSMNYVSITGNAGRLLKKYQVDASFNPYSLTDKGAESLCREFSELCLTDPGDLGSGVVSGQGEFYQ</sequence>
<dbReference type="EMBL" id="QBUD01000003">
    <property type="protein sequence ID" value="PUB16435.1"/>
    <property type="molecule type" value="Genomic_DNA"/>
</dbReference>
<gene>
    <name evidence="2" type="ORF">C8N45_103292</name>
</gene>
<name>A0A2T6KKH6_9RHOB</name>
<dbReference type="SMART" id="SM01034">
    <property type="entry name" value="BLUF"/>
    <property type="match status" value="1"/>
</dbReference>
<dbReference type="RefSeq" id="WP_168769441.1">
    <property type="nucleotide sequence ID" value="NZ_QBUD01000003.1"/>
</dbReference>
<organism evidence="2 3">
    <name type="scientific">Yoonia sediminilitoris</name>
    <dbReference type="NCBI Taxonomy" id="1286148"/>
    <lineage>
        <taxon>Bacteria</taxon>
        <taxon>Pseudomonadati</taxon>
        <taxon>Pseudomonadota</taxon>
        <taxon>Alphaproteobacteria</taxon>
        <taxon>Rhodobacterales</taxon>
        <taxon>Paracoccaceae</taxon>
        <taxon>Yoonia</taxon>
    </lineage>
</organism>
<dbReference type="Gene3D" id="3.30.70.100">
    <property type="match status" value="1"/>
</dbReference>
<keyword evidence="3" id="KW-1185">Reference proteome</keyword>
<accession>A0A2T6KKH6</accession>
<evidence type="ECO:0000313" key="2">
    <source>
        <dbReference type="EMBL" id="PUB16435.1"/>
    </source>
</evidence>
<reference evidence="2 3" key="1">
    <citation type="submission" date="2018-04" db="EMBL/GenBank/DDBJ databases">
        <title>Genomic Encyclopedia of Archaeal and Bacterial Type Strains, Phase II (KMG-II): from individual species to whole genera.</title>
        <authorList>
            <person name="Goeker M."/>
        </authorList>
    </citation>
    <scope>NUCLEOTIDE SEQUENCE [LARGE SCALE GENOMIC DNA]</scope>
    <source>
        <strain evidence="2 3">DSM 29955</strain>
    </source>
</reference>
<protein>
    <submittedName>
        <fullName evidence="2">FAD-dependent sensor of blue light</fullName>
    </submittedName>
</protein>
<dbReference type="PROSITE" id="PS50925">
    <property type="entry name" value="BLUF"/>
    <property type="match status" value="1"/>
</dbReference>
<evidence type="ECO:0000259" key="1">
    <source>
        <dbReference type="PROSITE" id="PS50925"/>
    </source>
</evidence>
<evidence type="ECO:0000313" key="3">
    <source>
        <dbReference type="Proteomes" id="UP000244523"/>
    </source>
</evidence>
<dbReference type="GO" id="GO:0071949">
    <property type="term" value="F:FAD binding"/>
    <property type="evidence" value="ECO:0007669"/>
    <property type="project" value="InterPro"/>
</dbReference>
<comment type="caution">
    <text evidence="2">The sequence shown here is derived from an EMBL/GenBank/DDBJ whole genome shotgun (WGS) entry which is preliminary data.</text>
</comment>
<feature type="domain" description="BLUF" evidence="1">
    <location>
        <begin position="3"/>
        <end position="93"/>
    </location>
</feature>
<dbReference type="SUPFAM" id="SSF54975">
    <property type="entry name" value="Acylphosphatase/BLUF domain-like"/>
    <property type="match status" value="1"/>
</dbReference>
<dbReference type="AlphaFoldDB" id="A0A2T6KKH6"/>
<dbReference type="InterPro" id="IPR036046">
    <property type="entry name" value="Acylphosphatase-like_dom_sf"/>
</dbReference>
<dbReference type="GO" id="GO:0009882">
    <property type="term" value="F:blue light photoreceptor activity"/>
    <property type="evidence" value="ECO:0007669"/>
    <property type="project" value="InterPro"/>
</dbReference>
<dbReference type="InterPro" id="IPR007024">
    <property type="entry name" value="BLUF_domain"/>
</dbReference>